<proteinExistence type="predicted"/>
<accession>A0A554XL15</accession>
<evidence type="ECO:0000313" key="2">
    <source>
        <dbReference type="Proteomes" id="UP000318294"/>
    </source>
</evidence>
<evidence type="ECO:0008006" key="3">
    <source>
        <dbReference type="Google" id="ProtNLM"/>
    </source>
</evidence>
<evidence type="ECO:0000313" key="1">
    <source>
        <dbReference type="EMBL" id="TSE36527.1"/>
    </source>
</evidence>
<name>A0A554XL15_9BURK</name>
<keyword evidence="2" id="KW-1185">Reference proteome</keyword>
<gene>
    <name evidence="1" type="ORF">Tchar_00152</name>
</gene>
<sequence length="129" mass="13936">MPRISRHLRGRPLPSVHTSIVTAADRPARPGCRVAAAAITGLCAATLACAQPAPSAEASAARFPEPKVERLIHADGHSRVEEWRIGGQTRSIEVQTRSALPGYDVRPIDGARPDELSGAGTRRWRVLRF</sequence>
<organism evidence="1 2">
    <name type="scientific">Tepidimonas charontis</name>
    <dbReference type="NCBI Taxonomy" id="2267262"/>
    <lineage>
        <taxon>Bacteria</taxon>
        <taxon>Pseudomonadati</taxon>
        <taxon>Pseudomonadota</taxon>
        <taxon>Betaproteobacteria</taxon>
        <taxon>Burkholderiales</taxon>
        <taxon>Tepidimonas</taxon>
    </lineage>
</organism>
<dbReference type="Proteomes" id="UP000318294">
    <property type="component" value="Unassembled WGS sequence"/>
</dbReference>
<dbReference type="AlphaFoldDB" id="A0A554XL15"/>
<dbReference type="OrthoDB" id="8688876at2"/>
<comment type="caution">
    <text evidence="1">The sequence shown here is derived from an EMBL/GenBank/DDBJ whole genome shotgun (WGS) entry which is preliminary data.</text>
</comment>
<protein>
    <recommendedName>
        <fullName evidence="3">DUF2782 domain-containing protein</fullName>
    </recommendedName>
</protein>
<reference evidence="1 2" key="1">
    <citation type="submission" date="2019-07" db="EMBL/GenBank/DDBJ databases">
        <title>Tepidimonas charontis SPSP-6 draft genome.</title>
        <authorList>
            <person name="Da Costa M.S."/>
            <person name="Froufe H.J.C."/>
            <person name="Egas C."/>
            <person name="Albuquerque L."/>
        </authorList>
    </citation>
    <scope>NUCLEOTIDE SEQUENCE [LARGE SCALE GENOMIC DNA]</scope>
    <source>
        <strain evidence="1 2">SPSP-6</strain>
    </source>
</reference>
<dbReference type="EMBL" id="VJON01000001">
    <property type="protein sequence ID" value="TSE36527.1"/>
    <property type="molecule type" value="Genomic_DNA"/>
</dbReference>